<evidence type="ECO:0000256" key="2">
    <source>
        <dbReference type="ARBA" id="ARBA00004881"/>
    </source>
</evidence>
<evidence type="ECO:0000256" key="11">
    <source>
        <dbReference type="ARBA" id="ARBA00023253"/>
    </source>
</evidence>
<comment type="similarity">
    <text evidence="3">Belongs to the glycosyltransferase GT106 family.</text>
</comment>
<dbReference type="GO" id="GO:0005737">
    <property type="term" value="C:cytoplasm"/>
    <property type="evidence" value="ECO:0007669"/>
    <property type="project" value="TreeGrafter"/>
</dbReference>
<evidence type="ECO:0000256" key="10">
    <source>
        <dbReference type="ARBA" id="ARBA00023180"/>
    </source>
</evidence>
<evidence type="ECO:0000256" key="8">
    <source>
        <dbReference type="ARBA" id="ARBA00022989"/>
    </source>
</evidence>
<dbReference type="EMBL" id="JAQIZT010000005">
    <property type="protein sequence ID" value="KAJ6996330.1"/>
    <property type="molecule type" value="Genomic_DNA"/>
</dbReference>
<dbReference type="CDD" id="cd11299">
    <property type="entry name" value="O-FucT_plant"/>
    <property type="match status" value="1"/>
</dbReference>
<dbReference type="GO" id="GO:0016757">
    <property type="term" value="F:glycosyltransferase activity"/>
    <property type="evidence" value="ECO:0007669"/>
    <property type="project" value="UniProtKB-KW"/>
</dbReference>
<keyword evidence="6 14" id="KW-0812">Transmembrane</keyword>
<sequence length="550" mass="62854">MANNRGYPHCRRFLSRRQSILTIALFTIFAFVFSIFLLLFGFAPKEDDILKDDTRLEEPQQSQSVQQQVSDENLWGASLSHGLHPCIKPTARHKAAQGSDHYITVRSNGGLNQMRTGISDMVAVAHIMNATLVIPQLDKRSFWQDTSTFSDIFDELHFITTLQDDVRIVKALPKELESIPRARKHFTSWSGMGYYEEMARLWKDYQVIHVAKSDSRLANNDLPLDIQRLRCRALYRALRFSPSIERLGKKLVERLRSHSGRYIALHLRYEKDMLSFTGCTYGLTEAESEELRIMRENTNHWKVKKINSTEQRVGGFCPLTPKEVGIFLESLGYPPITTIYIASGEIYGGEARLSELKSRFPNIVSKEALATAKELEPFANHGSQTAALDYIISIESNVFVPSHSGNMARAVEGHRRFLGHRRTINPDRYGPSHGVVLLNSTRVAWELKIRSYLSNPLLIRLLMRRIKNQMLAQNRMKGLVELFDKLESGELKLGSSFSHLVQEMHKNRQGAPRKRHGPLPGIKGRARLRTEESFYENPYPECICRSKTAV</sequence>
<comment type="subcellular location">
    <subcellularLocation>
        <location evidence="1">Membrane</location>
        <topology evidence="1">Single-pass type II membrane protein</topology>
    </subcellularLocation>
</comment>
<evidence type="ECO:0000313" key="15">
    <source>
        <dbReference type="EMBL" id="KAJ6996330.1"/>
    </source>
</evidence>
<evidence type="ECO:0000256" key="6">
    <source>
        <dbReference type="ARBA" id="ARBA00022692"/>
    </source>
</evidence>
<proteinExistence type="inferred from homology"/>
<comment type="pathway">
    <text evidence="2">Glycan metabolism.</text>
</comment>
<dbReference type="Gene3D" id="3.40.50.11350">
    <property type="match status" value="1"/>
</dbReference>
<dbReference type="AlphaFoldDB" id="A0AAD6W230"/>
<keyword evidence="9 14" id="KW-0472">Membrane</keyword>
<accession>A0AAD6W230</accession>
<dbReference type="InterPro" id="IPR024709">
    <property type="entry name" value="FucosylTrfase_pln"/>
</dbReference>
<feature type="transmembrane region" description="Helical" evidence="14">
    <location>
        <begin position="20"/>
        <end position="43"/>
    </location>
</feature>
<reference evidence="15" key="1">
    <citation type="journal article" date="2023" name="Mol. Ecol. Resour.">
        <title>Chromosome-level genome assembly of a triploid poplar Populus alba 'Berolinensis'.</title>
        <authorList>
            <person name="Chen S."/>
            <person name="Yu Y."/>
            <person name="Wang X."/>
            <person name="Wang S."/>
            <person name="Zhang T."/>
            <person name="Zhou Y."/>
            <person name="He R."/>
            <person name="Meng N."/>
            <person name="Wang Y."/>
            <person name="Liu W."/>
            <person name="Liu Z."/>
            <person name="Liu J."/>
            <person name="Guo Q."/>
            <person name="Huang H."/>
            <person name="Sederoff R.R."/>
            <person name="Wang G."/>
            <person name="Qu G."/>
            <person name="Chen S."/>
        </authorList>
    </citation>
    <scope>NUCLEOTIDE SEQUENCE</scope>
    <source>
        <strain evidence="15">SC-2020</strain>
    </source>
</reference>
<dbReference type="GO" id="GO:0006004">
    <property type="term" value="P:fucose metabolic process"/>
    <property type="evidence" value="ECO:0007669"/>
    <property type="project" value="UniProtKB-KW"/>
</dbReference>
<evidence type="ECO:0000256" key="1">
    <source>
        <dbReference type="ARBA" id="ARBA00004606"/>
    </source>
</evidence>
<keyword evidence="8 14" id="KW-1133">Transmembrane helix</keyword>
<dbReference type="InterPro" id="IPR019378">
    <property type="entry name" value="GDP-Fuc_O-FucTrfase"/>
</dbReference>
<evidence type="ECO:0000256" key="14">
    <source>
        <dbReference type="SAM" id="Phobius"/>
    </source>
</evidence>
<dbReference type="FunFam" id="3.40.50.11350:FF:000011">
    <property type="entry name" value="O-fucosyltransferase 28"/>
    <property type="match status" value="1"/>
</dbReference>
<organism evidence="15 16">
    <name type="scientific">Populus alba x Populus x berolinensis</name>
    <dbReference type="NCBI Taxonomy" id="444605"/>
    <lineage>
        <taxon>Eukaryota</taxon>
        <taxon>Viridiplantae</taxon>
        <taxon>Streptophyta</taxon>
        <taxon>Embryophyta</taxon>
        <taxon>Tracheophyta</taxon>
        <taxon>Spermatophyta</taxon>
        <taxon>Magnoliopsida</taxon>
        <taxon>eudicotyledons</taxon>
        <taxon>Gunneridae</taxon>
        <taxon>Pentapetalae</taxon>
        <taxon>rosids</taxon>
        <taxon>fabids</taxon>
        <taxon>Malpighiales</taxon>
        <taxon>Salicaceae</taxon>
        <taxon>Saliceae</taxon>
        <taxon>Populus</taxon>
    </lineage>
</organism>
<dbReference type="GO" id="GO:0016020">
    <property type="term" value="C:membrane"/>
    <property type="evidence" value="ECO:0007669"/>
    <property type="project" value="UniProtKB-SubCell"/>
</dbReference>
<keyword evidence="5" id="KW-0808">Transferase</keyword>
<evidence type="ECO:0000256" key="3">
    <source>
        <dbReference type="ARBA" id="ARBA00007737"/>
    </source>
</evidence>
<keyword evidence="11" id="KW-0294">Fucose metabolism</keyword>
<gene>
    <name evidence="15" type="ORF">NC653_013051</name>
</gene>
<keyword evidence="7" id="KW-0735">Signal-anchor</keyword>
<comment type="caution">
    <text evidence="15">The sequence shown here is derived from an EMBL/GenBank/DDBJ whole genome shotgun (WGS) entry which is preliminary data.</text>
</comment>
<dbReference type="PANTHER" id="PTHR31741">
    <property type="entry name" value="OS02G0726500 PROTEIN-RELATED"/>
    <property type="match status" value="1"/>
</dbReference>
<dbReference type="GO" id="GO:0005634">
    <property type="term" value="C:nucleus"/>
    <property type="evidence" value="ECO:0007669"/>
    <property type="project" value="TreeGrafter"/>
</dbReference>
<evidence type="ECO:0000256" key="13">
    <source>
        <dbReference type="ARBA" id="ARBA00030350"/>
    </source>
</evidence>
<dbReference type="Proteomes" id="UP001164929">
    <property type="component" value="Chromosome 5"/>
</dbReference>
<evidence type="ECO:0000256" key="5">
    <source>
        <dbReference type="ARBA" id="ARBA00022679"/>
    </source>
</evidence>
<dbReference type="PIRSF" id="PIRSF009360">
    <property type="entry name" value="UCP009360"/>
    <property type="match status" value="1"/>
</dbReference>
<evidence type="ECO:0000256" key="7">
    <source>
        <dbReference type="ARBA" id="ARBA00022968"/>
    </source>
</evidence>
<keyword evidence="10" id="KW-0325">Glycoprotein</keyword>
<name>A0AAD6W230_9ROSI</name>
<evidence type="ECO:0000256" key="9">
    <source>
        <dbReference type="ARBA" id="ARBA00023136"/>
    </source>
</evidence>
<evidence type="ECO:0000256" key="12">
    <source>
        <dbReference type="ARBA" id="ARBA00023277"/>
    </source>
</evidence>
<evidence type="ECO:0000256" key="4">
    <source>
        <dbReference type="ARBA" id="ARBA00022676"/>
    </source>
</evidence>
<keyword evidence="12" id="KW-0119">Carbohydrate metabolism</keyword>
<dbReference type="PANTHER" id="PTHR31741:SF15">
    <property type="entry name" value="O-FUCOSYLTRANSFERASE 38"/>
    <property type="match status" value="1"/>
</dbReference>
<protein>
    <recommendedName>
        <fullName evidence="13">O-fucosyltransferase family protein</fullName>
    </recommendedName>
</protein>
<keyword evidence="16" id="KW-1185">Reference proteome</keyword>
<evidence type="ECO:0000313" key="16">
    <source>
        <dbReference type="Proteomes" id="UP001164929"/>
    </source>
</evidence>
<keyword evidence="4" id="KW-0328">Glycosyltransferase</keyword>
<dbReference type="Pfam" id="PF10250">
    <property type="entry name" value="O-FucT"/>
    <property type="match status" value="1"/>
</dbReference>